<evidence type="ECO:0000256" key="1">
    <source>
        <dbReference type="ARBA" id="ARBA00008348"/>
    </source>
</evidence>
<protein>
    <recommendedName>
        <fullName evidence="4">Pseudouridine synthase</fullName>
        <ecNumber evidence="4">5.4.99.-</ecNumber>
    </recommendedName>
</protein>
<name>A0ABV4U6C7_9BACT</name>
<dbReference type="GO" id="GO:0016853">
    <property type="term" value="F:isomerase activity"/>
    <property type="evidence" value="ECO:0007669"/>
    <property type="project" value="UniProtKB-KW"/>
</dbReference>
<dbReference type="EMBL" id="JBGUBD010000005">
    <property type="protein sequence ID" value="MFA9478407.1"/>
    <property type="molecule type" value="Genomic_DNA"/>
</dbReference>
<dbReference type="EC" id="5.4.99.-" evidence="4"/>
<dbReference type="InterPro" id="IPR036986">
    <property type="entry name" value="S4_RNA-bd_sf"/>
</dbReference>
<evidence type="ECO:0000256" key="2">
    <source>
        <dbReference type="ARBA" id="ARBA00023235"/>
    </source>
</evidence>
<dbReference type="CDD" id="cd02870">
    <property type="entry name" value="PseudoU_synth_RsuA_like"/>
    <property type="match status" value="1"/>
</dbReference>
<comment type="caution">
    <text evidence="7">The sequence shown here is derived from an EMBL/GenBank/DDBJ whole genome shotgun (WGS) entry which is preliminary data.</text>
</comment>
<dbReference type="InterPro" id="IPR050343">
    <property type="entry name" value="RsuA_PseudoU_synthase"/>
</dbReference>
<feature type="region of interest" description="Disordered" evidence="5">
    <location>
        <begin position="198"/>
        <end position="224"/>
    </location>
</feature>
<dbReference type="Gene3D" id="3.10.290.10">
    <property type="entry name" value="RNA-binding S4 domain"/>
    <property type="match status" value="1"/>
</dbReference>
<sequence>MPDSRDHDKPAHARSRDHAKADTAGDLRDASRGIRLQKAMAEAGVASRRACETLIEEGRVRVNGTPVRELPAWVDPANDRIEVDGQPLPRPRKTDRRTARHTYVMLHKPRNVISTTDDPEQRKTVLDLVDLPGHARLYPVGRLDADSTGLMLLTDDGELANRLTHPRYGVTKQYRVSIRGKLDANDLVAMKKGLFLAAPDRGDAPRRPGPPGKPGGPSPRAKRASVEQVRILGFERDRARGDRTTLAITLREGQNREIRRLLARLGYKVRRLKRMAIGPLQLKGLGVGQWRLLDARERQALYREAGMH</sequence>
<feature type="compositionally biased region" description="Pro residues" evidence="5">
    <location>
        <begin position="207"/>
        <end position="217"/>
    </location>
</feature>
<keyword evidence="3" id="KW-0694">RNA-binding</keyword>
<keyword evidence="8" id="KW-1185">Reference proteome</keyword>
<reference evidence="7 8" key="1">
    <citation type="submission" date="2024-08" db="EMBL/GenBank/DDBJ databases">
        <title>Whole-genome sequencing of halo(alkali)philic microorganisms from hypersaline lakes.</title>
        <authorList>
            <person name="Sorokin D.Y."/>
            <person name="Merkel A.Y."/>
            <person name="Messina E."/>
            <person name="Yakimov M."/>
        </authorList>
    </citation>
    <scope>NUCLEOTIDE SEQUENCE [LARGE SCALE GENOMIC DNA]</scope>
    <source>
        <strain evidence="7 8">AB-hyl4</strain>
    </source>
</reference>
<comment type="similarity">
    <text evidence="1 4">Belongs to the pseudouridine synthase RsuA family.</text>
</comment>
<dbReference type="InterPro" id="IPR018496">
    <property type="entry name" value="PsdUridine_synth_RsuA/RluB_CS"/>
</dbReference>
<accession>A0ABV4U6C7</accession>
<evidence type="ECO:0000256" key="3">
    <source>
        <dbReference type="PROSITE-ProRule" id="PRU00182"/>
    </source>
</evidence>
<evidence type="ECO:0000256" key="5">
    <source>
        <dbReference type="SAM" id="MobiDB-lite"/>
    </source>
</evidence>
<keyword evidence="2 4" id="KW-0413">Isomerase</keyword>
<dbReference type="InterPro" id="IPR000748">
    <property type="entry name" value="PsdUridine_synth_RsuA/RluB/E/F"/>
</dbReference>
<proteinExistence type="inferred from homology"/>
<dbReference type="SUPFAM" id="SSF55120">
    <property type="entry name" value="Pseudouridine synthase"/>
    <property type="match status" value="1"/>
</dbReference>
<feature type="domain" description="RNA-binding S4" evidence="6">
    <location>
        <begin position="34"/>
        <end position="98"/>
    </location>
</feature>
<dbReference type="InterPro" id="IPR020094">
    <property type="entry name" value="TruA/RsuA/RluB/E/F_N"/>
</dbReference>
<dbReference type="PROSITE" id="PS01149">
    <property type="entry name" value="PSI_RSU"/>
    <property type="match status" value="1"/>
</dbReference>
<organism evidence="7 8">
    <name type="scientific">Natronomicrosphaera hydrolytica</name>
    <dbReference type="NCBI Taxonomy" id="3242702"/>
    <lineage>
        <taxon>Bacteria</taxon>
        <taxon>Pseudomonadati</taxon>
        <taxon>Planctomycetota</taxon>
        <taxon>Phycisphaerae</taxon>
        <taxon>Phycisphaerales</taxon>
        <taxon>Phycisphaeraceae</taxon>
        <taxon>Natronomicrosphaera</taxon>
    </lineage>
</organism>
<dbReference type="InterPro" id="IPR002942">
    <property type="entry name" value="S4_RNA-bd"/>
</dbReference>
<evidence type="ECO:0000313" key="7">
    <source>
        <dbReference type="EMBL" id="MFA9478407.1"/>
    </source>
</evidence>
<dbReference type="PANTHER" id="PTHR47683:SF2">
    <property type="entry name" value="RNA-BINDING S4 DOMAIN-CONTAINING PROTEIN"/>
    <property type="match status" value="1"/>
</dbReference>
<dbReference type="Pfam" id="PF01479">
    <property type="entry name" value="S4"/>
    <property type="match status" value="1"/>
</dbReference>
<gene>
    <name evidence="7" type="ORF">ACERK3_08870</name>
</gene>
<dbReference type="InterPro" id="IPR042092">
    <property type="entry name" value="PsdUridine_s_RsuA/RluB/E/F_cat"/>
</dbReference>
<feature type="region of interest" description="Disordered" evidence="5">
    <location>
        <begin position="1"/>
        <end position="30"/>
    </location>
</feature>
<dbReference type="SUPFAM" id="SSF55174">
    <property type="entry name" value="Alpha-L RNA-binding motif"/>
    <property type="match status" value="1"/>
</dbReference>
<dbReference type="InterPro" id="IPR020103">
    <property type="entry name" value="PsdUridine_synth_cat_dom_sf"/>
</dbReference>
<dbReference type="RefSeq" id="WP_425345335.1">
    <property type="nucleotide sequence ID" value="NZ_JBGUBD010000005.1"/>
</dbReference>
<dbReference type="Pfam" id="PF00849">
    <property type="entry name" value="PseudoU_synth_2"/>
    <property type="match status" value="1"/>
</dbReference>
<evidence type="ECO:0000313" key="8">
    <source>
        <dbReference type="Proteomes" id="UP001575105"/>
    </source>
</evidence>
<dbReference type="Gene3D" id="3.30.70.1560">
    <property type="entry name" value="Alpha-L RNA-binding motif"/>
    <property type="match status" value="1"/>
</dbReference>
<dbReference type="Gene3D" id="3.30.70.580">
    <property type="entry name" value="Pseudouridine synthase I, catalytic domain, N-terminal subdomain"/>
    <property type="match status" value="1"/>
</dbReference>
<dbReference type="PROSITE" id="PS50889">
    <property type="entry name" value="S4"/>
    <property type="match status" value="1"/>
</dbReference>
<dbReference type="SMART" id="SM00363">
    <property type="entry name" value="S4"/>
    <property type="match status" value="1"/>
</dbReference>
<dbReference type="PANTHER" id="PTHR47683">
    <property type="entry name" value="PSEUDOURIDINE SYNTHASE FAMILY PROTEIN-RELATED"/>
    <property type="match status" value="1"/>
</dbReference>
<evidence type="ECO:0000259" key="6">
    <source>
        <dbReference type="SMART" id="SM00363"/>
    </source>
</evidence>
<dbReference type="Proteomes" id="UP001575105">
    <property type="component" value="Unassembled WGS sequence"/>
</dbReference>
<dbReference type="NCBIfam" id="TIGR00093">
    <property type="entry name" value="pseudouridine synthase"/>
    <property type="match status" value="1"/>
</dbReference>
<dbReference type="InterPro" id="IPR006145">
    <property type="entry name" value="PsdUridine_synth_RsuA/RluA"/>
</dbReference>
<evidence type="ECO:0000256" key="4">
    <source>
        <dbReference type="RuleBase" id="RU003887"/>
    </source>
</evidence>
<dbReference type="CDD" id="cd00165">
    <property type="entry name" value="S4"/>
    <property type="match status" value="1"/>
</dbReference>